<accession>A0A0J7ZMH3</accession>
<gene>
    <name evidence="6" type="ORF">ACM01_05260</name>
</gene>
<reference evidence="6 7" key="1">
    <citation type="submission" date="2015-06" db="EMBL/GenBank/DDBJ databases">
        <authorList>
            <person name="Ju K.-S."/>
            <person name="Doroghazi J.R."/>
            <person name="Metcalf W.W."/>
        </authorList>
    </citation>
    <scope>NUCLEOTIDE SEQUENCE [LARGE SCALE GENOMIC DNA]</scope>
    <source>
        <strain evidence="6 7">NRRL 3414</strain>
    </source>
</reference>
<keyword evidence="3" id="KW-0815">Transposition</keyword>
<evidence type="ECO:0000313" key="6">
    <source>
        <dbReference type="EMBL" id="KMS76582.1"/>
    </source>
</evidence>
<name>A0A0J7ZMH3_STRVR</name>
<dbReference type="GO" id="GO:0006313">
    <property type="term" value="P:DNA transposition"/>
    <property type="evidence" value="ECO:0007669"/>
    <property type="project" value="InterPro"/>
</dbReference>
<dbReference type="AlphaFoldDB" id="A0A0J7ZMH3"/>
<proteinExistence type="inferred from homology"/>
<evidence type="ECO:0000256" key="3">
    <source>
        <dbReference type="ARBA" id="ARBA00022578"/>
    </source>
</evidence>
<dbReference type="GO" id="GO:0003677">
    <property type="term" value="F:DNA binding"/>
    <property type="evidence" value="ECO:0007669"/>
    <property type="project" value="UniProtKB-KW"/>
</dbReference>
<evidence type="ECO:0000256" key="5">
    <source>
        <dbReference type="ARBA" id="ARBA00023172"/>
    </source>
</evidence>
<evidence type="ECO:0000256" key="1">
    <source>
        <dbReference type="ARBA" id="ARBA00002190"/>
    </source>
</evidence>
<evidence type="ECO:0000256" key="2">
    <source>
        <dbReference type="ARBA" id="ARBA00010961"/>
    </source>
</evidence>
<comment type="caution">
    <text evidence="6">The sequence shown here is derived from an EMBL/GenBank/DDBJ whole genome shotgun (WGS) entry which is preliminary data.</text>
</comment>
<dbReference type="Pfam" id="PF00872">
    <property type="entry name" value="Transposase_mut"/>
    <property type="match status" value="1"/>
</dbReference>
<protein>
    <recommendedName>
        <fullName evidence="8">Transposase</fullName>
    </recommendedName>
</protein>
<evidence type="ECO:0000313" key="7">
    <source>
        <dbReference type="Proteomes" id="UP000037432"/>
    </source>
</evidence>
<organism evidence="6 7">
    <name type="scientific">Streptomyces viridochromogenes</name>
    <dbReference type="NCBI Taxonomy" id="1938"/>
    <lineage>
        <taxon>Bacteria</taxon>
        <taxon>Bacillati</taxon>
        <taxon>Actinomycetota</taxon>
        <taxon>Actinomycetes</taxon>
        <taxon>Kitasatosporales</taxon>
        <taxon>Streptomycetaceae</taxon>
        <taxon>Streptomyces</taxon>
    </lineage>
</organism>
<comment type="similarity">
    <text evidence="2">Belongs to the transposase mutator family.</text>
</comment>
<comment type="function">
    <text evidence="1">Required for the transposition of the insertion element.</text>
</comment>
<keyword evidence="4" id="KW-0238">DNA-binding</keyword>
<dbReference type="InterPro" id="IPR001207">
    <property type="entry name" value="Transposase_mutator"/>
</dbReference>
<evidence type="ECO:0000256" key="4">
    <source>
        <dbReference type="ARBA" id="ARBA00023125"/>
    </source>
</evidence>
<sequence length="80" mass="8614">MAQSPDVHPGCLGDLQKGSAERVAATIRTIFAQTTAEAVRTRLNVVADRLGRQFPQVKTMLLDAATDLTACADLPPAHWK</sequence>
<keyword evidence="5" id="KW-0233">DNA recombination</keyword>
<evidence type="ECO:0008006" key="8">
    <source>
        <dbReference type="Google" id="ProtNLM"/>
    </source>
</evidence>
<dbReference type="PATRIC" id="fig|1938.3.peg.4979"/>
<dbReference type="GO" id="GO:0004803">
    <property type="term" value="F:transposase activity"/>
    <property type="evidence" value="ECO:0007669"/>
    <property type="project" value="InterPro"/>
</dbReference>
<dbReference type="EMBL" id="LFNT01000003">
    <property type="protein sequence ID" value="KMS76582.1"/>
    <property type="molecule type" value="Genomic_DNA"/>
</dbReference>
<dbReference type="Proteomes" id="UP000037432">
    <property type="component" value="Unassembled WGS sequence"/>
</dbReference>